<evidence type="ECO:0000256" key="1">
    <source>
        <dbReference type="SAM" id="MobiDB-lite"/>
    </source>
</evidence>
<dbReference type="Proteomes" id="UP000051574">
    <property type="component" value="Unassembled WGS sequence"/>
</dbReference>
<feature type="region of interest" description="Disordered" evidence="1">
    <location>
        <begin position="90"/>
        <end position="181"/>
    </location>
</feature>
<protein>
    <submittedName>
        <fullName evidence="2">Uncharacterized protein</fullName>
    </submittedName>
</protein>
<reference evidence="2 3" key="1">
    <citation type="submission" date="2015-09" db="EMBL/GenBank/DDBJ databases">
        <title>Draft genome of the scarab beetle Oryctes borbonicus.</title>
        <authorList>
            <person name="Meyer J.M."/>
            <person name="Markov G.V."/>
            <person name="Baskaran P."/>
            <person name="Herrmann M."/>
            <person name="Sommer R.J."/>
            <person name="Roedelsperger C."/>
        </authorList>
    </citation>
    <scope>NUCLEOTIDE SEQUENCE [LARGE SCALE GENOMIC DNA]</scope>
    <source>
        <strain evidence="2">OB123</strain>
        <tissue evidence="2">Whole animal</tissue>
    </source>
</reference>
<feature type="compositionally biased region" description="Basic and acidic residues" evidence="1">
    <location>
        <begin position="90"/>
        <end position="103"/>
    </location>
</feature>
<gene>
    <name evidence="2" type="ORF">AMK59_3036</name>
</gene>
<evidence type="ECO:0000313" key="3">
    <source>
        <dbReference type="Proteomes" id="UP000051574"/>
    </source>
</evidence>
<keyword evidence="3" id="KW-1185">Reference proteome</keyword>
<proteinExistence type="predicted"/>
<evidence type="ECO:0000313" key="2">
    <source>
        <dbReference type="EMBL" id="KRT82299.1"/>
    </source>
</evidence>
<organism evidence="2 3">
    <name type="scientific">Oryctes borbonicus</name>
    <dbReference type="NCBI Taxonomy" id="1629725"/>
    <lineage>
        <taxon>Eukaryota</taxon>
        <taxon>Metazoa</taxon>
        <taxon>Ecdysozoa</taxon>
        <taxon>Arthropoda</taxon>
        <taxon>Hexapoda</taxon>
        <taxon>Insecta</taxon>
        <taxon>Pterygota</taxon>
        <taxon>Neoptera</taxon>
        <taxon>Endopterygota</taxon>
        <taxon>Coleoptera</taxon>
        <taxon>Polyphaga</taxon>
        <taxon>Scarabaeiformia</taxon>
        <taxon>Scarabaeidae</taxon>
        <taxon>Dynastinae</taxon>
        <taxon>Oryctes</taxon>
    </lineage>
</organism>
<feature type="non-terminal residue" evidence="2">
    <location>
        <position position="181"/>
    </location>
</feature>
<sequence>MDLMEKHFTSTIRRELNELEGISGINIWSQEQSILEGQALNEIEIFTSNNRENTELSKEESEITPILPTKKDTLDINKYIQQQEELKRKLDYKRASRVSEKSKNAANRVQLNIPKKRKNKKETVTKPKRIKLTENKNKEIQIEENEASGSEYFPSDLENEESDWEPGGNSSNTRNRKSRST</sequence>
<name>A0A0T6B554_9SCAR</name>
<dbReference type="AlphaFoldDB" id="A0A0T6B554"/>
<accession>A0A0T6B554</accession>
<dbReference type="EMBL" id="LJIG01009828">
    <property type="protein sequence ID" value="KRT82299.1"/>
    <property type="molecule type" value="Genomic_DNA"/>
</dbReference>
<feature type="compositionally biased region" description="Basic and acidic residues" evidence="1">
    <location>
        <begin position="121"/>
        <end position="141"/>
    </location>
</feature>
<comment type="caution">
    <text evidence="2">The sequence shown here is derived from an EMBL/GenBank/DDBJ whole genome shotgun (WGS) entry which is preliminary data.</text>
</comment>